<sequence>MCLAEPRGTGRRRSGGGWDSIEKSSSQNFEDSVAQAMFKKLFQ</sequence>
<protein>
    <submittedName>
        <fullName evidence="2">Uncharacterized protein</fullName>
    </submittedName>
</protein>
<evidence type="ECO:0000256" key="1">
    <source>
        <dbReference type="SAM" id="MobiDB-lite"/>
    </source>
</evidence>
<dbReference type="Ensembl" id="ENSCSAVT00000017542.1">
    <property type="protein sequence ID" value="ENSCSAVP00000017352.1"/>
    <property type="gene ID" value="ENSCSAVG00000010217.1"/>
</dbReference>
<dbReference type="Proteomes" id="UP000007875">
    <property type="component" value="Unassembled WGS sequence"/>
</dbReference>
<reference evidence="2" key="2">
    <citation type="submission" date="2025-08" db="UniProtKB">
        <authorList>
            <consortium name="Ensembl"/>
        </authorList>
    </citation>
    <scope>IDENTIFICATION</scope>
</reference>
<dbReference type="HOGENOM" id="CLU_212288_0_0_1"/>
<reference evidence="2" key="3">
    <citation type="submission" date="2025-09" db="UniProtKB">
        <authorList>
            <consortium name="Ensembl"/>
        </authorList>
    </citation>
    <scope>IDENTIFICATION</scope>
</reference>
<evidence type="ECO:0000313" key="2">
    <source>
        <dbReference type="Ensembl" id="ENSCSAVP00000017352.1"/>
    </source>
</evidence>
<feature type="region of interest" description="Disordered" evidence="1">
    <location>
        <begin position="1"/>
        <end position="28"/>
    </location>
</feature>
<evidence type="ECO:0000313" key="3">
    <source>
        <dbReference type="Proteomes" id="UP000007875"/>
    </source>
</evidence>
<proteinExistence type="predicted"/>
<dbReference type="GeneTree" id="ENSGT01110000271503"/>
<accession>H2ZID6</accession>
<keyword evidence="3" id="KW-1185">Reference proteome</keyword>
<organism evidence="2 3">
    <name type="scientific">Ciona savignyi</name>
    <name type="common">Pacific transparent sea squirt</name>
    <dbReference type="NCBI Taxonomy" id="51511"/>
    <lineage>
        <taxon>Eukaryota</taxon>
        <taxon>Metazoa</taxon>
        <taxon>Chordata</taxon>
        <taxon>Tunicata</taxon>
        <taxon>Ascidiacea</taxon>
        <taxon>Phlebobranchia</taxon>
        <taxon>Cionidae</taxon>
        <taxon>Ciona</taxon>
    </lineage>
</organism>
<name>H2ZID6_CIOSA</name>
<reference evidence="3" key="1">
    <citation type="submission" date="2003-08" db="EMBL/GenBank/DDBJ databases">
        <authorList>
            <person name="Birren B."/>
            <person name="Nusbaum C."/>
            <person name="Abebe A."/>
            <person name="Abouelleil A."/>
            <person name="Adekoya E."/>
            <person name="Ait-zahra M."/>
            <person name="Allen N."/>
            <person name="Allen T."/>
            <person name="An P."/>
            <person name="Anderson M."/>
            <person name="Anderson S."/>
            <person name="Arachchi H."/>
            <person name="Armbruster J."/>
            <person name="Bachantsang P."/>
            <person name="Baldwin J."/>
            <person name="Barry A."/>
            <person name="Bayul T."/>
            <person name="Blitshsteyn B."/>
            <person name="Bloom T."/>
            <person name="Blye J."/>
            <person name="Boguslavskiy L."/>
            <person name="Borowsky M."/>
            <person name="Boukhgalter B."/>
            <person name="Brunache A."/>
            <person name="Butler J."/>
            <person name="Calixte N."/>
            <person name="Calvo S."/>
            <person name="Camarata J."/>
            <person name="Campo K."/>
            <person name="Chang J."/>
            <person name="Cheshatsang Y."/>
            <person name="Citroen M."/>
            <person name="Collymore A."/>
            <person name="Considine T."/>
            <person name="Cook A."/>
            <person name="Cooke P."/>
            <person name="Corum B."/>
            <person name="Cuomo C."/>
            <person name="David R."/>
            <person name="Dawoe T."/>
            <person name="Degray S."/>
            <person name="Dodge S."/>
            <person name="Dooley K."/>
            <person name="Dorje P."/>
            <person name="Dorjee K."/>
            <person name="Dorris L."/>
            <person name="Duffey N."/>
            <person name="Dupes A."/>
            <person name="Elkins T."/>
            <person name="Engels R."/>
            <person name="Erickson J."/>
            <person name="Farina A."/>
            <person name="Faro S."/>
            <person name="Ferreira P."/>
            <person name="Fischer H."/>
            <person name="Fitzgerald M."/>
            <person name="Foley K."/>
            <person name="Gage D."/>
            <person name="Galagan J."/>
            <person name="Gearin G."/>
            <person name="Gnerre S."/>
            <person name="Gnirke A."/>
            <person name="Goyette A."/>
            <person name="Graham J."/>
            <person name="Grandbois E."/>
            <person name="Gyaltsen K."/>
            <person name="Hafez N."/>
            <person name="Hagopian D."/>
            <person name="Hagos B."/>
            <person name="Hall J."/>
            <person name="Hatcher B."/>
            <person name="Heller A."/>
            <person name="Higgins H."/>
            <person name="Honan T."/>
            <person name="Horn A."/>
            <person name="Houde N."/>
            <person name="Hughes L."/>
            <person name="Hulme W."/>
            <person name="Husby E."/>
            <person name="Iliev I."/>
            <person name="Jaffe D."/>
            <person name="Jones C."/>
            <person name="Kamal M."/>
            <person name="Kamat A."/>
            <person name="Kamvysselis M."/>
            <person name="Karlsson E."/>
            <person name="Kells C."/>
            <person name="Kieu A."/>
            <person name="Kisner P."/>
            <person name="Kodira C."/>
            <person name="Kulbokas E."/>
            <person name="Labutti K."/>
            <person name="Lama D."/>
            <person name="Landers T."/>
            <person name="Leger J."/>
            <person name="Levine S."/>
            <person name="Lewis D."/>
            <person name="Lewis T."/>
            <person name="Lindblad-toh K."/>
            <person name="Liu X."/>
            <person name="Lokyitsang T."/>
            <person name="Lokyitsang Y."/>
            <person name="Lucien O."/>
            <person name="Lui A."/>
            <person name="Ma L.J."/>
            <person name="Mabbitt R."/>
            <person name="Macdonald J."/>
            <person name="Maclean C."/>
            <person name="Major J."/>
            <person name="Manning J."/>
            <person name="Marabella R."/>
            <person name="Maru K."/>
            <person name="Matthews C."/>
            <person name="Mauceli E."/>
            <person name="Mccarthy M."/>
            <person name="Mcdonough S."/>
            <person name="Mcghee T."/>
            <person name="Meldrim J."/>
            <person name="Meneus L."/>
            <person name="Mesirov J."/>
            <person name="Mihalev A."/>
            <person name="Mihova T."/>
            <person name="Mikkelsen T."/>
            <person name="Mlenga V."/>
            <person name="Moru K."/>
            <person name="Mozes J."/>
            <person name="Mulrain L."/>
            <person name="Munson G."/>
            <person name="Naylor J."/>
            <person name="Newes C."/>
            <person name="Nguyen C."/>
            <person name="Nguyen N."/>
            <person name="Nguyen T."/>
            <person name="Nicol R."/>
            <person name="Nielsen C."/>
            <person name="Nizzari M."/>
            <person name="Norbu C."/>
            <person name="Norbu N."/>
            <person name="O'donnell P."/>
            <person name="Okoawo O."/>
            <person name="O'leary S."/>
            <person name="Omotosho B."/>
            <person name="O'neill K."/>
            <person name="Osman S."/>
            <person name="Parker S."/>
            <person name="Perrin D."/>
            <person name="Phunkhang P."/>
            <person name="Piqani B."/>
            <person name="Purcell S."/>
            <person name="Rachupka T."/>
            <person name="Ramasamy U."/>
            <person name="Rameau R."/>
            <person name="Ray V."/>
            <person name="Raymond C."/>
            <person name="Retta R."/>
            <person name="Richardson S."/>
            <person name="Rise C."/>
            <person name="Rodriguez J."/>
            <person name="Rogers J."/>
            <person name="Rogov P."/>
            <person name="Rutman M."/>
            <person name="Schupbach R."/>
            <person name="Seaman C."/>
            <person name="Settipalli S."/>
            <person name="Sharpe T."/>
            <person name="Sheridan J."/>
            <person name="Sherpa N."/>
            <person name="Shi J."/>
            <person name="Smirnov S."/>
            <person name="Smith C."/>
            <person name="Sougnez C."/>
            <person name="Spencer B."/>
            <person name="Stalker J."/>
            <person name="Stange-thomann N."/>
            <person name="Stavropoulos S."/>
            <person name="Stetson K."/>
            <person name="Stone C."/>
            <person name="Stone S."/>
            <person name="Stubbs M."/>
            <person name="Talamas J."/>
            <person name="Tchuinga P."/>
            <person name="Tenzing P."/>
            <person name="Tesfaye S."/>
            <person name="Theodore J."/>
            <person name="Thoulutsang Y."/>
            <person name="Topham K."/>
            <person name="Towey S."/>
            <person name="Tsamla T."/>
            <person name="Tsomo N."/>
            <person name="Vallee D."/>
            <person name="Vassiliev H."/>
            <person name="Venkataraman V."/>
            <person name="Vinson J."/>
            <person name="Vo A."/>
            <person name="Wade C."/>
            <person name="Wang S."/>
            <person name="Wangchuk T."/>
            <person name="Wangdi T."/>
            <person name="Whittaker C."/>
            <person name="Wilkinson J."/>
            <person name="Wu Y."/>
            <person name="Wyman D."/>
            <person name="Yadav S."/>
            <person name="Yang S."/>
            <person name="Yang X."/>
            <person name="Yeager S."/>
            <person name="Yee E."/>
            <person name="Young G."/>
            <person name="Zainoun J."/>
            <person name="Zembeck L."/>
            <person name="Zimmer A."/>
            <person name="Zody M."/>
            <person name="Lander E."/>
        </authorList>
    </citation>
    <scope>NUCLEOTIDE SEQUENCE [LARGE SCALE GENOMIC DNA]</scope>
</reference>
<dbReference type="AlphaFoldDB" id="H2ZID6"/>